<evidence type="ECO:0000313" key="4">
    <source>
        <dbReference type="EMBL" id="KAK9155690.1"/>
    </source>
</evidence>
<feature type="transmembrane region" description="Helical" evidence="2">
    <location>
        <begin position="38"/>
        <end position="57"/>
    </location>
</feature>
<dbReference type="EMBL" id="JBBNAE010000001">
    <property type="protein sequence ID" value="KAK9155690.1"/>
    <property type="molecule type" value="Genomic_DNA"/>
</dbReference>
<keyword evidence="2" id="KW-0812">Transmembrane</keyword>
<evidence type="ECO:0000256" key="1">
    <source>
        <dbReference type="SAM" id="MobiDB-lite"/>
    </source>
</evidence>
<feature type="region of interest" description="Disordered" evidence="1">
    <location>
        <begin position="1"/>
        <end position="26"/>
    </location>
</feature>
<dbReference type="Proteomes" id="UP001417504">
    <property type="component" value="Unassembled WGS sequence"/>
</dbReference>
<evidence type="ECO:0000256" key="2">
    <source>
        <dbReference type="SAM" id="Phobius"/>
    </source>
</evidence>
<accession>A0AAP0KP57</accession>
<dbReference type="AlphaFoldDB" id="A0AAP0KP57"/>
<keyword evidence="2" id="KW-0472">Membrane</keyword>
<comment type="caution">
    <text evidence="4">The sequence shown here is derived from an EMBL/GenBank/DDBJ whole genome shotgun (WGS) entry which is preliminary data.</text>
</comment>
<organism evidence="4 5">
    <name type="scientific">Stephania japonica</name>
    <dbReference type="NCBI Taxonomy" id="461633"/>
    <lineage>
        <taxon>Eukaryota</taxon>
        <taxon>Viridiplantae</taxon>
        <taxon>Streptophyta</taxon>
        <taxon>Embryophyta</taxon>
        <taxon>Tracheophyta</taxon>
        <taxon>Spermatophyta</taxon>
        <taxon>Magnoliopsida</taxon>
        <taxon>Ranunculales</taxon>
        <taxon>Menispermaceae</taxon>
        <taxon>Menispermoideae</taxon>
        <taxon>Cissampelideae</taxon>
        <taxon>Stephania</taxon>
    </lineage>
</organism>
<dbReference type="PROSITE" id="PS00028">
    <property type="entry name" value="ZINC_FINGER_C2H2_1"/>
    <property type="match status" value="1"/>
</dbReference>
<dbReference type="InterPro" id="IPR013087">
    <property type="entry name" value="Znf_C2H2_type"/>
</dbReference>
<proteinExistence type="predicted"/>
<name>A0AAP0KP57_9MAGN</name>
<evidence type="ECO:0000313" key="5">
    <source>
        <dbReference type="Proteomes" id="UP001417504"/>
    </source>
</evidence>
<gene>
    <name evidence="4" type="ORF">Sjap_003170</name>
</gene>
<keyword evidence="2" id="KW-1133">Transmembrane helix</keyword>
<keyword evidence="5" id="KW-1185">Reference proteome</keyword>
<feature type="domain" description="C2H2-type" evidence="3">
    <location>
        <begin position="132"/>
        <end position="154"/>
    </location>
</feature>
<protein>
    <recommendedName>
        <fullName evidence="3">C2H2-type domain-containing protein</fullName>
    </recommendedName>
</protein>
<sequence>MSINRKCNRERERTVSAGEGEGNGELATSRRGECVRSLSFPLLLLLLWLLDVVVPFGDGVVRCQTDPRLEMIRSSWGLGDVTVGIRAQLVKLGLIFLDEGQWNDYDTEISQWPPIPIIMIDSKTHTIMVEACDFCGEFFHPTYVCPYHLRYGNHHSSSYASPQPNFYMSRPSPQIPQQEWRTIKDIEKDMIFEWLSPSTNACPFEDWSNSSSQPDTYSSMQNQPSRDIIRFLLYTEQDMNLTEQELDQWIEQNDQEAEEEIKSILQKILAETMNAISLKSVEVNEVTPIEDYWSELEEIIEVSLHEPDISIAQNEADEAKKEIDVILERPEEPQKRSKED</sequence>
<evidence type="ECO:0000259" key="3">
    <source>
        <dbReference type="PROSITE" id="PS00028"/>
    </source>
</evidence>
<reference evidence="4 5" key="1">
    <citation type="submission" date="2024-01" db="EMBL/GenBank/DDBJ databases">
        <title>Genome assemblies of Stephania.</title>
        <authorList>
            <person name="Yang L."/>
        </authorList>
    </citation>
    <scope>NUCLEOTIDE SEQUENCE [LARGE SCALE GENOMIC DNA]</scope>
    <source>
        <strain evidence="4">QJT</strain>
        <tissue evidence="4">Leaf</tissue>
    </source>
</reference>